<feature type="transmembrane region" description="Helical" evidence="8">
    <location>
        <begin position="20"/>
        <end position="38"/>
    </location>
</feature>
<feature type="domain" description="ArnT-like N-terminal" evidence="9">
    <location>
        <begin position="42"/>
        <end position="252"/>
    </location>
</feature>
<feature type="transmembrane region" description="Helical" evidence="8">
    <location>
        <begin position="95"/>
        <end position="116"/>
    </location>
</feature>
<feature type="transmembrane region" description="Helical" evidence="8">
    <location>
        <begin position="323"/>
        <end position="341"/>
    </location>
</feature>
<name>A0ABT2YDJ8_9BURK</name>
<feature type="transmembrane region" description="Helical" evidence="8">
    <location>
        <begin position="372"/>
        <end position="394"/>
    </location>
</feature>
<keyword evidence="4 10" id="KW-0808">Transferase</keyword>
<keyword evidence="7 8" id="KW-0472">Membrane</keyword>
<evidence type="ECO:0000313" key="10">
    <source>
        <dbReference type="EMBL" id="MCV2368104.1"/>
    </source>
</evidence>
<feature type="transmembrane region" description="Helical" evidence="8">
    <location>
        <begin position="125"/>
        <end position="143"/>
    </location>
</feature>
<dbReference type="InterPro" id="IPR003342">
    <property type="entry name" value="ArnT-like_N"/>
</dbReference>
<dbReference type="GO" id="GO:0016757">
    <property type="term" value="F:glycosyltransferase activity"/>
    <property type="evidence" value="ECO:0007669"/>
    <property type="project" value="UniProtKB-KW"/>
</dbReference>
<comment type="subcellular location">
    <subcellularLocation>
        <location evidence="1">Cell membrane</location>
        <topology evidence="1">Multi-pass membrane protein</topology>
    </subcellularLocation>
</comment>
<feature type="transmembrane region" description="Helical" evidence="8">
    <location>
        <begin position="178"/>
        <end position="204"/>
    </location>
</feature>
<feature type="transmembrane region" description="Helical" evidence="8">
    <location>
        <begin position="149"/>
        <end position="166"/>
    </location>
</feature>
<evidence type="ECO:0000256" key="8">
    <source>
        <dbReference type="SAM" id="Phobius"/>
    </source>
</evidence>
<dbReference type="Pfam" id="PF02366">
    <property type="entry name" value="PMT"/>
    <property type="match status" value="1"/>
</dbReference>
<feature type="transmembrane region" description="Helical" evidence="8">
    <location>
        <begin position="224"/>
        <end position="241"/>
    </location>
</feature>
<evidence type="ECO:0000259" key="9">
    <source>
        <dbReference type="Pfam" id="PF02366"/>
    </source>
</evidence>
<evidence type="ECO:0000256" key="1">
    <source>
        <dbReference type="ARBA" id="ARBA00004651"/>
    </source>
</evidence>
<evidence type="ECO:0000256" key="2">
    <source>
        <dbReference type="ARBA" id="ARBA00022475"/>
    </source>
</evidence>
<keyword evidence="3 10" id="KW-0328">Glycosyltransferase</keyword>
<feature type="transmembrane region" description="Helical" evidence="8">
    <location>
        <begin position="348"/>
        <end position="366"/>
    </location>
</feature>
<sequence length="491" mass="53310">MPASSSRSEKDSKGSSHRHWLGLLGLILLLRLLTLSSLPLTDHTEARYAEIARLMLQLNDWISPHITPTEVFWAKPPLSIWGQALSMGIFGVSAWAARLPALLWSCMALGALGWMLRGSVSRQQILAVLVALALSPLFFIAAGAVMTDATLAATALFVQAAWWRVLRSQGAGERRRMARWLGLGLGLGLLAKGPAAAVLTLLPIFMHAAWRQHWPAIRAVAGDFQVWLICLVVALPWYLAAEIKTPGFVEYFVLGEHVMRFLQPGWAGDRYGFAHAQPWGIIWPYTFLAGLPAALILLLRTPYLRVSQGAGALRVQFQQAPDGVDLACYALCIGLAPLLLFSASRNLIWTYAMTALPGLAILAILACPKAWFAHAASWGLGLALLLVYAFAFIFKLPQEAARHSALPLIAAYADACGAQDCRLSYSSKPDYSAYFYTAGRLYAGMPGLASAPAFKVIQMGKNSPLRSNALACNEDQCLLRDSDGGRANAPD</sequence>
<dbReference type="InterPro" id="IPR050297">
    <property type="entry name" value="LipidA_mod_glycosyltrf_83"/>
</dbReference>
<reference evidence="10 11" key="1">
    <citation type="submission" date="2021-11" db="EMBL/GenBank/DDBJ databases">
        <authorList>
            <person name="Liang Q."/>
            <person name="Mou H."/>
            <person name="Liu Z."/>
        </authorList>
    </citation>
    <scope>NUCLEOTIDE SEQUENCE [LARGE SCALE GENOMIC DNA]</scope>
    <source>
        <strain evidence="10 11">CHU3</strain>
    </source>
</reference>
<feature type="transmembrane region" description="Helical" evidence="8">
    <location>
        <begin position="282"/>
        <end position="303"/>
    </location>
</feature>
<comment type="caution">
    <text evidence="10">The sequence shown here is derived from an EMBL/GenBank/DDBJ whole genome shotgun (WGS) entry which is preliminary data.</text>
</comment>
<gene>
    <name evidence="10" type="ORF">LNV07_08330</name>
</gene>
<dbReference type="PANTHER" id="PTHR33908:SF3">
    <property type="entry name" value="UNDECAPRENYL PHOSPHATE-ALPHA-4-AMINO-4-DEOXY-L-ARABINOSE ARABINOSYL TRANSFERASE"/>
    <property type="match status" value="1"/>
</dbReference>
<evidence type="ECO:0000256" key="3">
    <source>
        <dbReference type="ARBA" id="ARBA00022676"/>
    </source>
</evidence>
<keyword evidence="5 8" id="KW-0812">Transmembrane</keyword>
<evidence type="ECO:0000256" key="7">
    <source>
        <dbReference type="ARBA" id="ARBA00023136"/>
    </source>
</evidence>
<dbReference type="PANTHER" id="PTHR33908">
    <property type="entry name" value="MANNOSYLTRANSFERASE YKCB-RELATED"/>
    <property type="match status" value="1"/>
</dbReference>
<keyword evidence="11" id="KW-1185">Reference proteome</keyword>
<evidence type="ECO:0000256" key="4">
    <source>
        <dbReference type="ARBA" id="ARBA00022679"/>
    </source>
</evidence>
<evidence type="ECO:0000313" key="11">
    <source>
        <dbReference type="Proteomes" id="UP001209701"/>
    </source>
</evidence>
<keyword evidence="6 8" id="KW-1133">Transmembrane helix</keyword>
<dbReference type="EMBL" id="JAJIRN010000003">
    <property type="protein sequence ID" value="MCV2368104.1"/>
    <property type="molecule type" value="Genomic_DNA"/>
</dbReference>
<protein>
    <submittedName>
        <fullName evidence="10">Glycosyltransferase family 39 protein</fullName>
        <ecNumber evidence="10">2.4.-.-</ecNumber>
    </submittedName>
</protein>
<keyword evidence="2" id="KW-1003">Cell membrane</keyword>
<accession>A0ABT2YDJ8</accession>
<evidence type="ECO:0000256" key="5">
    <source>
        <dbReference type="ARBA" id="ARBA00022692"/>
    </source>
</evidence>
<dbReference type="Proteomes" id="UP001209701">
    <property type="component" value="Unassembled WGS sequence"/>
</dbReference>
<dbReference type="EC" id="2.4.-.-" evidence="10"/>
<evidence type="ECO:0000256" key="6">
    <source>
        <dbReference type="ARBA" id="ARBA00022989"/>
    </source>
</evidence>
<proteinExistence type="predicted"/>
<dbReference type="RefSeq" id="WP_263570721.1">
    <property type="nucleotide sequence ID" value="NZ_JAJIRN010000003.1"/>
</dbReference>
<organism evidence="10 11">
    <name type="scientific">Roseateles oligotrophus</name>
    <dbReference type="NCBI Taxonomy" id="1769250"/>
    <lineage>
        <taxon>Bacteria</taxon>
        <taxon>Pseudomonadati</taxon>
        <taxon>Pseudomonadota</taxon>
        <taxon>Betaproteobacteria</taxon>
        <taxon>Burkholderiales</taxon>
        <taxon>Sphaerotilaceae</taxon>
        <taxon>Roseateles</taxon>
    </lineage>
</organism>